<evidence type="ECO:0000256" key="6">
    <source>
        <dbReference type="ARBA" id="ARBA00022692"/>
    </source>
</evidence>
<evidence type="ECO:0000256" key="2">
    <source>
        <dbReference type="ARBA" id="ARBA00009474"/>
    </source>
</evidence>
<keyword evidence="4" id="KW-1003">Cell membrane</keyword>
<evidence type="ECO:0000256" key="9">
    <source>
        <dbReference type="SAM" id="Phobius"/>
    </source>
</evidence>
<protein>
    <recommendedName>
        <fullName evidence="3">UPF0208 membrane protein YfbV</fullName>
    </recommendedName>
</protein>
<comment type="similarity">
    <text evidence="2">Belongs to the UPF0208 family.</text>
</comment>
<evidence type="ECO:0000256" key="4">
    <source>
        <dbReference type="ARBA" id="ARBA00022475"/>
    </source>
</evidence>
<sequence>MSNNLIKVFISGYSYSKVWPLKPQLFSVFPECRIIKATQFAVLVLPILAILSFFIQVSYLGEQFIPQSLALCCLILSMPLQGYYWLGKRSQQVLPVSLANWYYQIESRLLEQGVEVQTLTHKPKYLDMAHALKLAFSELDKNWIKDWF</sequence>
<evidence type="ECO:0000256" key="8">
    <source>
        <dbReference type="ARBA" id="ARBA00023136"/>
    </source>
</evidence>
<keyword evidence="5" id="KW-0997">Cell inner membrane</keyword>
<keyword evidence="8 9" id="KW-0472">Membrane</keyword>
<reference evidence="10 11" key="1">
    <citation type="submission" date="2024-06" db="EMBL/GenBank/DDBJ databases">
        <authorList>
            <person name="Chen R.Y."/>
        </authorList>
    </citation>
    <scope>NUCLEOTIDE SEQUENCE [LARGE SCALE GENOMIC DNA]</scope>
    <source>
        <strain evidence="10 11">D2</strain>
    </source>
</reference>
<keyword evidence="11" id="KW-1185">Reference proteome</keyword>
<evidence type="ECO:0000313" key="11">
    <source>
        <dbReference type="Proteomes" id="UP001467690"/>
    </source>
</evidence>
<name>A0ABV1RKY5_9ALTE</name>
<dbReference type="Pfam" id="PF04217">
    <property type="entry name" value="DUF412"/>
    <property type="match status" value="1"/>
</dbReference>
<proteinExistence type="inferred from homology"/>
<dbReference type="Proteomes" id="UP001467690">
    <property type="component" value="Unassembled WGS sequence"/>
</dbReference>
<dbReference type="RefSeq" id="WP_350402687.1">
    <property type="nucleotide sequence ID" value="NZ_JBELOE010000265.1"/>
</dbReference>
<feature type="transmembrane region" description="Helical" evidence="9">
    <location>
        <begin position="65"/>
        <end position="86"/>
    </location>
</feature>
<evidence type="ECO:0000313" key="10">
    <source>
        <dbReference type="EMBL" id="MER2493600.1"/>
    </source>
</evidence>
<organism evidence="10 11">
    <name type="scientific">Catenovulum sediminis</name>
    <dbReference type="NCBI Taxonomy" id="1740262"/>
    <lineage>
        <taxon>Bacteria</taxon>
        <taxon>Pseudomonadati</taxon>
        <taxon>Pseudomonadota</taxon>
        <taxon>Gammaproteobacteria</taxon>
        <taxon>Alteromonadales</taxon>
        <taxon>Alteromonadaceae</taxon>
        <taxon>Catenovulum</taxon>
    </lineage>
</organism>
<dbReference type="NCBIfam" id="NF002493">
    <property type="entry name" value="PRK01816.1"/>
    <property type="match status" value="1"/>
</dbReference>
<comment type="subcellular location">
    <subcellularLocation>
        <location evidence="1">Cell inner membrane</location>
        <topology evidence="1">Multi-pass membrane protein</topology>
    </subcellularLocation>
</comment>
<keyword evidence="6 9" id="KW-0812">Transmembrane</keyword>
<dbReference type="EMBL" id="JBELOE010000265">
    <property type="protein sequence ID" value="MER2493600.1"/>
    <property type="molecule type" value="Genomic_DNA"/>
</dbReference>
<gene>
    <name evidence="10" type="primary">yfbV</name>
    <name evidence="10" type="ORF">ABS311_17110</name>
</gene>
<comment type="caution">
    <text evidence="10">The sequence shown here is derived from an EMBL/GenBank/DDBJ whole genome shotgun (WGS) entry which is preliminary data.</text>
</comment>
<evidence type="ECO:0000256" key="3">
    <source>
        <dbReference type="ARBA" id="ARBA00018831"/>
    </source>
</evidence>
<evidence type="ECO:0000256" key="7">
    <source>
        <dbReference type="ARBA" id="ARBA00022989"/>
    </source>
</evidence>
<accession>A0ABV1RKY5</accession>
<feature type="transmembrane region" description="Helical" evidence="9">
    <location>
        <begin position="40"/>
        <end position="59"/>
    </location>
</feature>
<keyword evidence="7 9" id="KW-1133">Transmembrane helix</keyword>
<evidence type="ECO:0000256" key="1">
    <source>
        <dbReference type="ARBA" id="ARBA00004429"/>
    </source>
</evidence>
<dbReference type="InterPro" id="IPR007334">
    <property type="entry name" value="UPF0208"/>
</dbReference>
<evidence type="ECO:0000256" key="5">
    <source>
        <dbReference type="ARBA" id="ARBA00022519"/>
    </source>
</evidence>